<dbReference type="Proteomes" id="UP001431019">
    <property type="component" value="Unassembled WGS sequence"/>
</dbReference>
<protein>
    <submittedName>
        <fullName evidence="3">PaaI family thioesterase</fullName>
    </submittedName>
</protein>
<accession>A0ABS8K121</accession>
<evidence type="ECO:0000313" key="3">
    <source>
        <dbReference type="EMBL" id="MCC8395857.1"/>
    </source>
</evidence>
<keyword evidence="4" id="KW-1185">Reference proteome</keyword>
<evidence type="ECO:0000256" key="1">
    <source>
        <dbReference type="ARBA" id="ARBA00022801"/>
    </source>
</evidence>
<evidence type="ECO:0000259" key="2">
    <source>
        <dbReference type="Pfam" id="PF13622"/>
    </source>
</evidence>
<keyword evidence="1" id="KW-0378">Hydrolase</keyword>
<organism evidence="3 4">
    <name type="scientific">Paraburkholderia sejongensis</name>
    <dbReference type="NCBI Taxonomy" id="2886946"/>
    <lineage>
        <taxon>Bacteria</taxon>
        <taxon>Pseudomonadati</taxon>
        <taxon>Pseudomonadota</taxon>
        <taxon>Betaproteobacteria</taxon>
        <taxon>Burkholderiales</taxon>
        <taxon>Burkholderiaceae</taxon>
        <taxon>Paraburkholderia</taxon>
    </lineage>
</organism>
<sequence length="142" mass="14761">MNNELNPYVRRVQLGEVAPPPISTTLGGRIVSLAADGSRIECEYAASEGFLNPAGQVQGGMLAAMLDDVTAWLVTAALAEHEHCATLNLNTSFLRAAGAGPLRGIATLARRGRNVCNADGQLWQGDKLVATASAVCMVARGG</sequence>
<dbReference type="NCBIfam" id="TIGR00369">
    <property type="entry name" value="unchar_dom_1"/>
    <property type="match status" value="1"/>
</dbReference>
<dbReference type="RefSeq" id="WP_230512217.1">
    <property type="nucleotide sequence ID" value="NZ_JAJITD010000014.1"/>
</dbReference>
<feature type="domain" description="Acyl-CoA thioesterase-like N-terminal HotDog" evidence="2">
    <location>
        <begin position="70"/>
        <end position="136"/>
    </location>
</feature>
<dbReference type="InterPro" id="IPR049449">
    <property type="entry name" value="TesB_ACOT8-like_N"/>
</dbReference>
<dbReference type="PANTHER" id="PTHR21660:SF1">
    <property type="entry name" value="ACYL-COENZYME A THIOESTERASE 13"/>
    <property type="match status" value="1"/>
</dbReference>
<gene>
    <name evidence="3" type="ORF">LJ656_25045</name>
</gene>
<dbReference type="InterPro" id="IPR039298">
    <property type="entry name" value="ACOT13"/>
</dbReference>
<dbReference type="PANTHER" id="PTHR21660">
    <property type="entry name" value="THIOESTERASE SUPERFAMILY MEMBER-RELATED"/>
    <property type="match status" value="1"/>
</dbReference>
<dbReference type="InterPro" id="IPR003736">
    <property type="entry name" value="PAAI_dom"/>
</dbReference>
<dbReference type="InterPro" id="IPR029069">
    <property type="entry name" value="HotDog_dom_sf"/>
</dbReference>
<name>A0ABS8K121_9BURK</name>
<dbReference type="Gene3D" id="3.10.129.10">
    <property type="entry name" value="Hotdog Thioesterase"/>
    <property type="match status" value="1"/>
</dbReference>
<reference evidence="3 4" key="1">
    <citation type="submission" date="2021-11" db="EMBL/GenBank/DDBJ databases">
        <authorList>
            <person name="Oh E.-T."/>
            <person name="Kim S.-B."/>
        </authorList>
    </citation>
    <scope>NUCLEOTIDE SEQUENCE [LARGE SCALE GENOMIC DNA]</scope>
    <source>
        <strain evidence="3 4">MMS20-SJTR3</strain>
    </source>
</reference>
<evidence type="ECO:0000313" key="4">
    <source>
        <dbReference type="Proteomes" id="UP001431019"/>
    </source>
</evidence>
<dbReference type="CDD" id="cd03443">
    <property type="entry name" value="PaaI_thioesterase"/>
    <property type="match status" value="1"/>
</dbReference>
<dbReference type="Pfam" id="PF13622">
    <property type="entry name" value="4HBT_3"/>
    <property type="match status" value="1"/>
</dbReference>
<proteinExistence type="predicted"/>
<dbReference type="EMBL" id="JAJITD010000014">
    <property type="protein sequence ID" value="MCC8395857.1"/>
    <property type="molecule type" value="Genomic_DNA"/>
</dbReference>
<comment type="caution">
    <text evidence="3">The sequence shown here is derived from an EMBL/GenBank/DDBJ whole genome shotgun (WGS) entry which is preliminary data.</text>
</comment>
<dbReference type="SUPFAM" id="SSF54637">
    <property type="entry name" value="Thioesterase/thiol ester dehydrase-isomerase"/>
    <property type="match status" value="1"/>
</dbReference>